<accession>A0A381N5T9</accession>
<evidence type="ECO:0008006" key="2">
    <source>
        <dbReference type="Google" id="ProtNLM"/>
    </source>
</evidence>
<dbReference type="AlphaFoldDB" id="A0A381N5T9"/>
<dbReference type="EMBL" id="UINC01000145">
    <property type="protein sequence ID" value="SUZ49971.1"/>
    <property type="molecule type" value="Genomic_DNA"/>
</dbReference>
<reference evidence="1" key="1">
    <citation type="submission" date="2018-05" db="EMBL/GenBank/DDBJ databases">
        <authorList>
            <person name="Lanie J.A."/>
            <person name="Ng W.-L."/>
            <person name="Kazmierczak K.M."/>
            <person name="Andrzejewski T.M."/>
            <person name="Davidsen T.M."/>
            <person name="Wayne K.J."/>
            <person name="Tettelin H."/>
            <person name="Glass J.I."/>
            <person name="Rusch D."/>
            <person name="Podicherti R."/>
            <person name="Tsui H.-C.T."/>
            <person name="Winkler M.E."/>
        </authorList>
    </citation>
    <scope>NUCLEOTIDE SEQUENCE</scope>
</reference>
<dbReference type="PROSITE" id="PS51257">
    <property type="entry name" value="PROKAR_LIPOPROTEIN"/>
    <property type="match status" value="1"/>
</dbReference>
<organism evidence="1">
    <name type="scientific">marine metagenome</name>
    <dbReference type="NCBI Taxonomy" id="408172"/>
    <lineage>
        <taxon>unclassified sequences</taxon>
        <taxon>metagenomes</taxon>
        <taxon>ecological metagenomes</taxon>
    </lineage>
</organism>
<protein>
    <recommendedName>
        <fullName evidence="2">Lipoprotein</fullName>
    </recommendedName>
</protein>
<name>A0A381N5T9_9ZZZZ</name>
<proteinExistence type="predicted"/>
<gene>
    <name evidence="1" type="ORF">METZ01_LOCUS2825</name>
</gene>
<sequence length="103" mass="11758">MKQFILVVFILLSGCSSPPSSPVDNGISSDLPQGHESDYTVWTFLEKYPSEKLVVETLGPPDSVWIDEKMEFKMLYYFLPELQDYNSIEINLNTGKTAGFEWD</sequence>
<evidence type="ECO:0000313" key="1">
    <source>
        <dbReference type="EMBL" id="SUZ49971.1"/>
    </source>
</evidence>